<dbReference type="InterPro" id="IPR036641">
    <property type="entry name" value="HPT_dom_sf"/>
</dbReference>
<dbReference type="Pfam" id="PF01584">
    <property type="entry name" value="CheW"/>
    <property type="match status" value="1"/>
</dbReference>
<protein>
    <recommendedName>
        <fullName evidence="3">Chemotaxis protein CheA</fullName>
        <ecNumber evidence="2">2.7.13.3</ecNumber>
    </recommendedName>
</protein>
<evidence type="ECO:0000256" key="11">
    <source>
        <dbReference type="ARBA" id="ARBA00035100"/>
    </source>
</evidence>
<dbReference type="InterPro" id="IPR004105">
    <property type="entry name" value="CheA-like_dim"/>
</dbReference>
<dbReference type="Gene3D" id="2.30.30.40">
    <property type="entry name" value="SH3 Domains"/>
    <property type="match status" value="1"/>
</dbReference>
<keyword evidence="5 12" id="KW-0597">Phosphoprotein</keyword>
<dbReference type="HOGENOM" id="CLU_000650_3_6_6"/>
<keyword evidence="9" id="KW-0067">ATP-binding</keyword>
<evidence type="ECO:0000256" key="12">
    <source>
        <dbReference type="PROSITE-ProRule" id="PRU00110"/>
    </source>
</evidence>
<dbReference type="GO" id="GO:0000155">
    <property type="term" value="F:phosphorelay sensor kinase activity"/>
    <property type="evidence" value="ECO:0007669"/>
    <property type="project" value="InterPro"/>
</dbReference>
<sequence length="822" mass="90133">MTIDLAQFHQVFYEESFEGLDVMESALMELDPDNIDSETINAIFRAAHSIKGGSATFGFTSVSEFTHDLETILDQVRAGTRKFSGDDVNLCLKSVDCMREMLQLLQGGDDGHTPLSMELKHQFARMLSSDSDVTDSQECAPEQAPEQDPQGPTLWEIRFTPGSDILKTGNDVLRMLRDMGDLGELLSVSCTPNLPAFNAFDAESCYLSWRILLESDCEKSAIQEIFEWVIDESELGINETEGLSHWKILFKPGATILHTGNEPLRLFTSLAELGELTATAFVDKLPRLSLFDCENCFMSWELSLVSSSATKESIEAVFEWVVDDAELVIAQESNSKPKPVADRVTKDVLQEQKAPQAQTPPTNVAAASPPEIPQTKPQVAAESTASVPTAKPAESAPKAKPAPAKKSAETGSIRVGIDKVDNLINMVGELVITQSMLGQLGTDFDVNRLPKLLEGLSQLEQNTRELQESVMRIRMLPISFAFSRFPRMVRDLGQALGKDLQLEMLGEHTELDKTVMEKIGDPLVHLVRNAVDHGIEMPADRLAKGKPANGKITLNAYHQGGNVVIEISDDGKGLDREKIIEKAIEKNLVTPLECETFTDEQAYDLIFQPGFSTAQAVSDLSGRGVGMDVVKRNIQALNGIVEIRSTKDKGSTITIRLPLTLAILDGQLVRVGNNTYIFPLVSIIESLHCRREFINKVAGGCNVFKLRDDYVPIIELYKTFTVQPDAIDMDHSLIVVVDYEGGKVGVVVDELLAQQQVVIKSLEQNYRRVDGISGATILGDGTVALILDITGIVKLAGDKFVQTSARARMSQEGLQGLAQLAS</sequence>
<evidence type="ECO:0000256" key="3">
    <source>
        <dbReference type="ARBA" id="ARBA00021495"/>
    </source>
</evidence>
<dbReference type="InterPro" id="IPR036097">
    <property type="entry name" value="HisK_dim/P_sf"/>
</dbReference>
<dbReference type="SUPFAM" id="SSF55874">
    <property type="entry name" value="ATPase domain of HSP90 chaperone/DNA topoisomerase II/histidine kinase"/>
    <property type="match status" value="1"/>
</dbReference>
<dbReference type="AlphaFoldDB" id="C5BSE9"/>
<keyword evidence="10" id="KW-0902">Two-component regulatory system</keyword>
<feature type="region of interest" description="Disordered" evidence="13">
    <location>
        <begin position="349"/>
        <end position="410"/>
    </location>
</feature>
<dbReference type="Pfam" id="PF01627">
    <property type="entry name" value="Hpt"/>
    <property type="match status" value="1"/>
</dbReference>
<keyword evidence="18" id="KW-1185">Reference proteome</keyword>
<keyword evidence="7" id="KW-0547">Nucleotide-binding</keyword>
<dbReference type="SMART" id="SM01231">
    <property type="entry name" value="H-kinase_dim"/>
    <property type="match status" value="1"/>
</dbReference>
<dbReference type="SMART" id="SM00073">
    <property type="entry name" value="HPT"/>
    <property type="match status" value="1"/>
</dbReference>
<dbReference type="InterPro" id="IPR036061">
    <property type="entry name" value="CheW-like_dom_sf"/>
</dbReference>
<dbReference type="PROSITE" id="PS50851">
    <property type="entry name" value="CHEW"/>
    <property type="match status" value="1"/>
</dbReference>
<dbReference type="Pfam" id="PF02895">
    <property type="entry name" value="H-kinase_dim"/>
    <property type="match status" value="1"/>
</dbReference>
<evidence type="ECO:0000256" key="10">
    <source>
        <dbReference type="ARBA" id="ARBA00023012"/>
    </source>
</evidence>
<dbReference type="InterPro" id="IPR003594">
    <property type="entry name" value="HATPase_dom"/>
</dbReference>
<dbReference type="PANTHER" id="PTHR43395">
    <property type="entry name" value="SENSOR HISTIDINE KINASE CHEA"/>
    <property type="match status" value="1"/>
</dbReference>
<dbReference type="InterPro" id="IPR036890">
    <property type="entry name" value="HATPase_C_sf"/>
</dbReference>
<dbReference type="InterPro" id="IPR008207">
    <property type="entry name" value="Sig_transdc_His_kin_Hpt_dom"/>
</dbReference>
<dbReference type="PROSITE" id="PS50109">
    <property type="entry name" value="HIS_KIN"/>
    <property type="match status" value="1"/>
</dbReference>
<dbReference type="STRING" id="377629.TERTU_1339"/>
<dbReference type="Gene3D" id="1.20.120.160">
    <property type="entry name" value="HPT domain"/>
    <property type="match status" value="1"/>
</dbReference>
<dbReference type="FunFam" id="2.30.30.40:FF:000048">
    <property type="entry name" value="Chemotaxis protein CheA, putative"/>
    <property type="match status" value="1"/>
</dbReference>
<feature type="domain" description="HPt" evidence="16">
    <location>
        <begin position="1"/>
        <end position="105"/>
    </location>
</feature>
<dbReference type="SUPFAM" id="SSF50341">
    <property type="entry name" value="CheW-like"/>
    <property type="match status" value="1"/>
</dbReference>
<dbReference type="CDD" id="cd00088">
    <property type="entry name" value="HPT"/>
    <property type="match status" value="1"/>
</dbReference>
<dbReference type="FunFam" id="3.30.565.10:FF:000016">
    <property type="entry name" value="Chemotaxis protein CheA, putative"/>
    <property type="match status" value="1"/>
</dbReference>
<feature type="region of interest" description="Disordered" evidence="13">
    <location>
        <begin position="132"/>
        <end position="152"/>
    </location>
</feature>
<keyword evidence="6 17" id="KW-0808">Transferase</keyword>
<dbReference type="eggNOG" id="COG2198">
    <property type="taxonomic scope" value="Bacteria"/>
</dbReference>
<dbReference type="GO" id="GO:0006935">
    <property type="term" value="P:chemotaxis"/>
    <property type="evidence" value="ECO:0007669"/>
    <property type="project" value="UniProtKB-KW"/>
</dbReference>
<dbReference type="InterPro" id="IPR005467">
    <property type="entry name" value="His_kinase_dom"/>
</dbReference>
<evidence type="ECO:0000313" key="17">
    <source>
        <dbReference type="EMBL" id="ACR14427.1"/>
    </source>
</evidence>
<feature type="compositionally biased region" description="Polar residues" evidence="13">
    <location>
        <begin position="353"/>
        <end position="362"/>
    </location>
</feature>
<dbReference type="PRINTS" id="PR00344">
    <property type="entry name" value="BCTRLSENSOR"/>
</dbReference>
<dbReference type="CDD" id="cd16916">
    <property type="entry name" value="HATPase_CheA-like"/>
    <property type="match status" value="1"/>
</dbReference>
<evidence type="ECO:0000259" key="16">
    <source>
        <dbReference type="PROSITE" id="PS50894"/>
    </source>
</evidence>
<dbReference type="eggNOG" id="COG0643">
    <property type="taxonomic scope" value="Bacteria"/>
</dbReference>
<evidence type="ECO:0000256" key="9">
    <source>
        <dbReference type="ARBA" id="ARBA00022840"/>
    </source>
</evidence>
<evidence type="ECO:0000256" key="8">
    <source>
        <dbReference type="ARBA" id="ARBA00022777"/>
    </source>
</evidence>
<reference evidence="17 18" key="1">
    <citation type="journal article" date="2009" name="PLoS ONE">
        <title>The complete genome of Teredinibacter turnerae T7901: an intracellular endosymbiont of marine wood-boring bivalves (shipworms).</title>
        <authorList>
            <person name="Yang J.C."/>
            <person name="Madupu R."/>
            <person name="Durkin A.S."/>
            <person name="Ekborg N.A."/>
            <person name="Pedamallu C.S."/>
            <person name="Hostetler J.B."/>
            <person name="Radune D."/>
            <person name="Toms B.S."/>
            <person name="Henrissat B."/>
            <person name="Coutinho P.M."/>
            <person name="Schwarz S."/>
            <person name="Field L."/>
            <person name="Trindade-Silva A.E."/>
            <person name="Soares C.A.G."/>
            <person name="Elshahawi S."/>
            <person name="Hanora A."/>
            <person name="Schmidt E.W."/>
            <person name="Haygood M.G."/>
            <person name="Posfai J."/>
            <person name="Benner J."/>
            <person name="Madinger C."/>
            <person name="Nove J."/>
            <person name="Anton B."/>
            <person name="Chaudhary K."/>
            <person name="Foster J."/>
            <person name="Holman A."/>
            <person name="Kumar S."/>
            <person name="Lessard P.A."/>
            <person name="Luyten Y.A."/>
            <person name="Slatko B."/>
            <person name="Wood N."/>
            <person name="Wu B."/>
            <person name="Teplitski M."/>
            <person name="Mougous J.D."/>
            <person name="Ward N."/>
            <person name="Eisen J.A."/>
            <person name="Badger J.H."/>
            <person name="Distel D.L."/>
        </authorList>
    </citation>
    <scope>NUCLEOTIDE SEQUENCE [LARGE SCALE GENOMIC DNA]</scope>
    <source>
        <strain evidence="18">ATCC 39867 / T7901</strain>
    </source>
</reference>
<feature type="domain" description="Histidine kinase" evidence="14">
    <location>
        <begin position="445"/>
        <end position="661"/>
    </location>
</feature>
<name>C5BSE9_TERTT</name>
<dbReference type="RefSeq" id="WP_015820541.1">
    <property type="nucleotide sequence ID" value="NC_012997.1"/>
</dbReference>
<dbReference type="GO" id="GO:0005524">
    <property type="term" value="F:ATP binding"/>
    <property type="evidence" value="ECO:0007669"/>
    <property type="project" value="UniProtKB-KW"/>
</dbReference>
<feature type="compositionally biased region" description="Polar residues" evidence="13">
    <location>
        <begin position="375"/>
        <end position="387"/>
    </location>
</feature>
<dbReference type="SUPFAM" id="SSF47384">
    <property type="entry name" value="Homodimeric domain of signal transducing histidine kinase"/>
    <property type="match status" value="1"/>
</dbReference>
<dbReference type="PANTHER" id="PTHR43395:SF10">
    <property type="entry name" value="CHEMOTAXIS PROTEIN CHEA"/>
    <property type="match status" value="1"/>
</dbReference>
<dbReference type="GO" id="GO:0005737">
    <property type="term" value="C:cytoplasm"/>
    <property type="evidence" value="ECO:0007669"/>
    <property type="project" value="InterPro"/>
</dbReference>
<evidence type="ECO:0000259" key="15">
    <source>
        <dbReference type="PROSITE" id="PS50851"/>
    </source>
</evidence>
<dbReference type="Proteomes" id="UP000009080">
    <property type="component" value="Chromosome"/>
</dbReference>
<dbReference type="SMART" id="SM00260">
    <property type="entry name" value="CheW"/>
    <property type="match status" value="1"/>
</dbReference>
<dbReference type="OrthoDB" id="9803176at2"/>
<dbReference type="EC" id="2.7.13.3" evidence="2"/>
<dbReference type="Gene3D" id="3.30.565.10">
    <property type="entry name" value="Histidine kinase-like ATPase, C-terminal domain"/>
    <property type="match status" value="1"/>
</dbReference>
<keyword evidence="4" id="KW-0145">Chemotaxis</keyword>
<dbReference type="Pfam" id="PF02518">
    <property type="entry name" value="HATPase_c"/>
    <property type="match status" value="1"/>
</dbReference>
<dbReference type="InterPro" id="IPR002545">
    <property type="entry name" value="CheW-lke_dom"/>
</dbReference>
<dbReference type="InterPro" id="IPR037006">
    <property type="entry name" value="CheA-like_homodim_sf"/>
</dbReference>
<evidence type="ECO:0000256" key="2">
    <source>
        <dbReference type="ARBA" id="ARBA00012438"/>
    </source>
</evidence>
<gene>
    <name evidence="17" type="ordered locus">TERTU_1339</name>
</gene>
<dbReference type="SUPFAM" id="SSF47226">
    <property type="entry name" value="Histidine-containing phosphotransfer domain, HPT domain"/>
    <property type="match status" value="1"/>
</dbReference>
<evidence type="ECO:0000259" key="14">
    <source>
        <dbReference type="PROSITE" id="PS50109"/>
    </source>
</evidence>
<dbReference type="PROSITE" id="PS50894">
    <property type="entry name" value="HPT"/>
    <property type="match status" value="1"/>
</dbReference>
<evidence type="ECO:0000256" key="7">
    <source>
        <dbReference type="ARBA" id="ARBA00022741"/>
    </source>
</evidence>
<organism evidence="17 18">
    <name type="scientific">Teredinibacter turnerae (strain ATCC 39867 / T7901)</name>
    <dbReference type="NCBI Taxonomy" id="377629"/>
    <lineage>
        <taxon>Bacteria</taxon>
        <taxon>Pseudomonadati</taxon>
        <taxon>Pseudomonadota</taxon>
        <taxon>Gammaproteobacteria</taxon>
        <taxon>Cellvibrionales</taxon>
        <taxon>Cellvibrionaceae</taxon>
        <taxon>Teredinibacter</taxon>
    </lineage>
</organism>
<feature type="compositionally biased region" description="Low complexity" evidence="13">
    <location>
        <begin position="388"/>
        <end position="405"/>
    </location>
</feature>
<feature type="domain" description="CheW-like" evidence="15">
    <location>
        <begin position="663"/>
        <end position="798"/>
    </location>
</feature>
<dbReference type="CDD" id="cd00731">
    <property type="entry name" value="CheA_reg"/>
    <property type="match status" value="1"/>
</dbReference>
<proteinExistence type="predicted"/>
<comment type="catalytic activity">
    <reaction evidence="1">
        <text>ATP + protein L-histidine = ADP + protein N-phospho-L-histidine.</text>
        <dbReference type="EC" id="2.7.13.3"/>
    </reaction>
</comment>
<evidence type="ECO:0000256" key="6">
    <source>
        <dbReference type="ARBA" id="ARBA00022679"/>
    </source>
</evidence>
<evidence type="ECO:0000256" key="4">
    <source>
        <dbReference type="ARBA" id="ARBA00022500"/>
    </source>
</evidence>
<feature type="modified residue" description="Phosphohistidine" evidence="12">
    <location>
        <position position="48"/>
    </location>
</feature>
<comment type="function">
    <text evidence="11">Involved in the transmission of sensory signals from the chemoreceptors to the flagellar motors. CheA is autophosphorylated; it can transfer its phosphate group to either CheB or CheY.</text>
</comment>
<accession>C5BSE9</accession>
<dbReference type="SMART" id="SM00387">
    <property type="entry name" value="HATPase_c"/>
    <property type="match status" value="1"/>
</dbReference>
<evidence type="ECO:0000256" key="1">
    <source>
        <dbReference type="ARBA" id="ARBA00000085"/>
    </source>
</evidence>
<keyword evidence="8" id="KW-0418">Kinase</keyword>
<dbReference type="InterPro" id="IPR004358">
    <property type="entry name" value="Sig_transdc_His_kin-like_C"/>
</dbReference>
<evidence type="ECO:0000256" key="13">
    <source>
        <dbReference type="SAM" id="MobiDB-lite"/>
    </source>
</evidence>
<evidence type="ECO:0000313" key="18">
    <source>
        <dbReference type="Proteomes" id="UP000009080"/>
    </source>
</evidence>
<dbReference type="InterPro" id="IPR051315">
    <property type="entry name" value="Bact_Chemotaxis_CheA"/>
</dbReference>
<dbReference type="KEGG" id="ttu:TERTU_1339"/>
<dbReference type="EMBL" id="CP001614">
    <property type="protein sequence ID" value="ACR14427.1"/>
    <property type="molecule type" value="Genomic_DNA"/>
</dbReference>
<evidence type="ECO:0000256" key="5">
    <source>
        <dbReference type="ARBA" id="ARBA00022553"/>
    </source>
</evidence>
<dbReference type="Gene3D" id="1.10.287.560">
    <property type="entry name" value="Histidine kinase CheA-like, homodimeric domain"/>
    <property type="match status" value="1"/>
</dbReference>